<protein>
    <recommendedName>
        <fullName evidence="3">Beta-lactamase-related domain-containing protein</fullName>
    </recommendedName>
</protein>
<feature type="transmembrane region" description="Helical" evidence="1">
    <location>
        <begin position="438"/>
        <end position="458"/>
    </location>
</feature>
<dbReference type="InterPro" id="IPR050491">
    <property type="entry name" value="AmpC-like"/>
</dbReference>
<keyword evidence="5" id="KW-1185">Reference proteome</keyword>
<dbReference type="EMBL" id="MLQS01000008">
    <property type="protein sequence ID" value="OIJ20693.1"/>
    <property type="molecule type" value="Genomic_DNA"/>
</dbReference>
<dbReference type="PANTHER" id="PTHR46825">
    <property type="entry name" value="D-ALANYL-D-ALANINE-CARBOXYPEPTIDASE/ENDOPEPTIDASE AMPH"/>
    <property type="match status" value="1"/>
</dbReference>
<feature type="transmembrane region" description="Helical" evidence="1">
    <location>
        <begin position="395"/>
        <end position="418"/>
    </location>
</feature>
<dbReference type="PANTHER" id="PTHR46825:SF12">
    <property type="entry name" value="PENICILLIN-BINDING PROTEIN 4"/>
    <property type="match status" value="1"/>
</dbReference>
<proteinExistence type="predicted"/>
<keyword evidence="1" id="KW-0472">Membrane</keyword>
<dbReference type="InterPro" id="IPR001466">
    <property type="entry name" value="Beta-lactam-related"/>
</dbReference>
<keyword evidence="2" id="KW-0732">Signal</keyword>
<evidence type="ECO:0000259" key="3">
    <source>
        <dbReference type="Pfam" id="PF00144"/>
    </source>
</evidence>
<accession>A0A1S2M869</accession>
<evidence type="ECO:0000256" key="2">
    <source>
        <dbReference type="SAM" id="SignalP"/>
    </source>
</evidence>
<evidence type="ECO:0000313" key="5">
    <source>
        <dbReference type="Proteomes" id="UP000180057"/>
    </source>
</evidence>
<dbReference type="Gene3D" id="3.40.710.10">
    <property type="entry name" value="DD-peptidase/beta-lactamase superfamily"/>
    <property type="match status" value="1"/>
</dbReference>
<reference evidence="4 5" key="1">
    <citation type="submission" date="2016-10" db="EMBL/GenBank/DDBJ databases">
        <title>Draft genome sequences of four alkaliphilic bacteria belonging to the Anaerobacillus genus.</title>
        <authorList>
            <person name="Bassil N.M."/>
            <person name="Lloyd J.R."/>
        </authorList>
    </citation>
    <scope>NUCLEOTIDE SEQUENCE [LARGE SCALE GENOMIC DNA]</scope>
    <source>
        <strain evidence="4 5">DSM 22531</strain>
    </source>
</reference>
<dbReference type="STRING" id="472963.BKP45_08600"/>
<dbReference type="Pfam" id="PF00144">
    <property type="entry name" value="Beta-lactamase"/>
    <property type="match status" value="1"/>
</dbReference>
<sequence length="502" mass="55493">MKRKAIVLLVLAIIATFPFFLNHNDLTRTTDLDKLIKDVETKTDKMLSKYKIPGAAISVLEDGQVKWIGTFGYADLDANSKVEQNTVFQVASISKSVTALGVMKLVEDGLINLDDPIENYITRWQLLESEYDQKAITVRGLLSHTSGLSVGGGYPGYEPNKQLPTLEQSLSGIGGGSKPVELENEAGARYSYSGGGYNLLQMMIEEVTGKDFHLYLNEVVLAPLGMENSSFKWDGHLQDKTAKAYDVKLELLPNYLFIEKAAAGLYTTIEDMNKFVIAEINSFHGTGFLEADTVQEMFTPILEVRGLEGFINDETALGHFINHVNNSIIVTHDGGNNGWKAHFSMEPQTGNGLIVLTNGNNGTYFLNEIVSAWHYTNFGIERSFDQLSHTVKATAYALSLLIFCWSLSVIVNLVSAFLNKELKITKFSNKKVLAVKVIMSIVLVSGSFLLSKILVPILGFIDPLIGILLVTSVFTRIILTVVLLYIKKSDRLSNERAKNVIC</sequence>
<comment type="caution">
    <text evidence="4">The sequence shown here is derived from an EMBL/GenBank/DDBJ whole genome shotgun (WGS) entry which is preliminary data.</text>
</comment>
<dbReference type="RefSeq" id="WP_071389322.1">
    <property type="nucleotide sequence ID" value="NZ_MLQS01000008.1"/>
</dbReference>
<keyword evidence="1" id="KW-0812">Transmembrane</keyword>
<evidence type="ECO:0000313" key="4">
    <source>
        <dbReference type="EMBL" id="OIJ20693.1"/>
    </source>
</evidence>
<keyword evidence="1" id="KW-1133">Transmembrane helix</keyword>
<dbReference type="AlphaFoldDB" id="A0A1S2M869"/>
<dbReference type="Proteomes" id="UP000180057">
    <property type="component" value="Unassembled WGS sequence"/>
</dbReference>
<name>A0A1S2M869_9BACI</name>
<organism evidence="4 5">
    <name type="scientific">Anaerobacillus alkalidiazotrophicus</name>
    <dbReference type="NCBI Taxonomy" id="472963"/>
    <lineage>
        <taxon>Bacteria</taxon>
        <taxon>Bacillati</taxon>
        <taxon>Bacillota</taxon>
        <taxon>Bacilli</taxon>
        <taxon>Bacillales</taxon>
        <taxon>Bacillaceae</taxon>
        <taxon>Anaerobacillus</taxon>
    </lineage>
</organism>
<evidence type="ECO:0000256" key="1">
    <source>
        <dbReference type="SAM" id="Phobius"/>
    </source>
</evidence>
<feature type="chain" id="PRO_5039522393" description="Beta-lactamase-related domain-containing protein" evidence="2">
    <location>
        <begin position="24"/>
        <end position="502"/>
    </location>
</feature>
<dbReference type="SUPFAM" id="SSF56601">
    <property type="entry name" value="beta-lactamase/transpeptidase-like"/>
    <property type="match status" value="1"/>
</dbReference>
<feature type="transmembrane region" description="Helical" evidence="1">
    <location>
        <begin position="464"/>
        <end position="486"/>
    </location>
</feature>
<dbReference type="OrthoDB" id="9797709at2"/>
<feature type="signal peptide" evidence="2">
    <location>
        <begin position="1"/>
        <end position="23"/>
    </location>
</feature>
<gene>
    <name evidence="4" type="ORF">BKP45_08600</name>
</gene>
<dbReference type="InterPro" id="IPR012338">
    <property type="entry name" value="Beta-lactam/transpept-like"/>
</dbReference>
<feature type="domain" description="Beta-lactamase-related" evidence="3">
    <location>
        <begin position="44"/>
        <end position="362"/>
    </location>
</feature>